<dbReference type="EMBL" id="JAINUG010000219">
    <property type="protein sequence ID" value="KAJ8386962.1"/>
    <property type="molecule type" value="Genomic_DNA"/>
</dbReference>
<comment type="caution">
    <text evidence="2">The sequence shown here is derived from an EMBL/GenBank/DDBJ whole genome shotgun (WGS) entry which is preliminary data.</text>
</comment>
<reference evidence="2" key="1">
    <citation type="journal article" date="2023" name="Science">
        <title>Genome structures resolve the early diversification of teleost fishes.</title>
        <authorList>
            <person name="Parey E."/>
            <person name="Louis A."/>
            <person name="Montfort J."/>
            <person name="Bouchez O."/>
            <person name="Roques C."/>
            <person name="Iampietro C."/>
            <person name="Lluch J."/>
            <person name="Castinel A."/>
            <person name="Donnadieu C."/>
            <person name="Desvignes T."/>
            <person name="Floi Bucao C."/>
            <person name="Jouanno E."/>
            <person name="Wen M."/>
            <person name="Mejri S."/>
            <person name="Dirks R."/>
            <person name="Jansen H."/>
            <person name="Henkel C."/>
            <person name="Chen W.J."/>
            <person name="Zahm M."/>
            <person name="Cabau C."/>
            <person name="Klopp C."/>
            <person name="Thompson A.W."/>
            <person name="Robinson-Rechavi M."/>
            <person name="Braasch I."/>
            <person name="Lecointre G."/>
            <person name="Bobe J."/>
            <person name="Postlethwait J.H."/>
            <person name="Berthelot C."/>
            <person name="Roest Crollius H."/>
            <person name="Guiguen Y."/>
        </authorList>
    </citation>
    <scope>NUCLEOTIDE SEQUENCE</scope>
    <source>
        <strain evidence="2">NC1722</strain>
    </source>
</reference>
<sequence>MCIQLQRAFGNNVGAEVWRSLHLGRRWAQRGSDWLSRRLGNPCLGLACPIRSPRSRGTRDGPRLGAGLPRGRPQRAGGIAGQSETRGFHALRAAVSSSALPRPNPSDDRTLQPRAFLKMYECVSVRVHCAPCLSVGPVSSRSEPGRRLTAPLFSAVVLRRLRLTPTRILPAVCALSAAERSVIRRNPFAAEACCPKGSHNALQELYNPTQTQSRRASLPPSLPPSRPGDTEVGWMLIEFAVSVSVGKSPATRTEKGSSAVTA</sequence>
<evidence type="ECO:0000256" key="1">
    <source>
        <dbReference type="SAM" id="MobiDB-lite"/>
    </source>
</evidence>
<evidence type="ECO:0000313" key="2">
    <source>
        <dbReference type="EMBL" id="KAJ8386962.1"/>
    </source>
</evidence>
<keyword evidence="3" id="KW-1185">Reference proteome</keyword>
<organism evidence="2 3">
    <name type="scientific">Aldrovandia affinis</name>
    <dbReference type="NCBI Taxonomy" id="143900"/>
    <lineage>
        <taxon>Eukaryota</taxon>
        <taxon>Metazoa</taxon>
        <taxon>Chordata</taxon>
        <taxon>Craniata</taxon>
        <taxon>Vertebrata</taxon>
        <taxon>Euteleostomi</taxon>
        <taxon>Actinopterygii</taxon>
        <taxon>Neopterygii</taxon>
        <taxon>Teleostei</taxon>
        <taxon>Notacanthiformes</taxon>
        <taxon>Halosauridae</taxon>
        <taxon>Aldrovandia</taxon>
    </lineage>
</organism>
<evidence type="ECO:0000313" key="3">
    <source>
        <dbReference type="Proteomes" id="UP001221898"/>
    </source>
</evidence>
<proteinExistence type="predicted"/>
<protein>
    <submittedName>
        <fullName evidence="2">Uncharacterized protein</fullName>
    </submittedName>
</protein>
<dbReference type="Proteomes" id="UP001221898">
    <property type="component" value="Unassembled WGS sequence"/>
</dbReference>
<feature type="region of interest" description="Disordered" evidence="1">
    <location>
        <begin position="54"/>
        <end position="82"/>
    </location>
</feature>
<accession>A0AAD7RN18</accession>
<feature type="compositionally biased region" description="Low complexity" evidence="1">
    <location>
        <begin position="63"/>
        <end position="77"/>
    </location>
</feature>
<name>A0AAD7RN18_9TELE</name>
<gene>
    <name evidence="2" type="ORF">AAFF_G00161390</name>
</gene>
<dbReference type="AlphaFoldDB" id="A0AAD7RN18"/>